<dbReference type="GO" id="GO:0046983">
    <property type="term" value="F:protein dimerization activity"/>
    <property type="evidence" value="ECO:0007669"/>
    <property type="project" value="InterPro"/>
</dbReference>
<feature type="region of interest" description="Disordered" evidence="7">
    <location>
        <begin position="515"/>
        <end position="550"/>
    </location>
</feature>
<comment type="subcellular location">
    <subcellularLocation>
        <location evidence="1">Nucleus</location>
    </subcellularLocation>
</comment>
<dbReference type="GO" id="GO:0005634">
    <property type="term" value="C:nucleus"/>
    <property type="evidence" value="ECO:0007669"/>
    <property type="project" value="UniProtKB-SubCell"/>
</dbReference>
<feature type="coiled-coil region" evidence="6">
    <location>
        <begin position="705"/>
        <end position="732"/>
    </location>
</feature>
<keyword evidence="2" id="KW-0805">Transcription regulation</keyword>
<sequence length="841" mass="93205">MQCHEMRYAGLQLLTSQGDSKAIKMEKEVIHSGHFMVSHFEAEAQDDEYEVAVPVPEMQQDPDAATPQSNDLQVFNVNKAHKTAVSGQLAIETSLTKLFQCMSLAYRQKLTSPKWNRFRGIRLRWKDKIRLNNVIWRCWHMQFIKKENTLVCQFASPLDEGTHNKPEAVVLEGKYWKRKLAAVTAEYKRWRMFYRNKIMGWANKDISVPDMDMFDWQSQGTDSHLGLMMVDEDYMELMSDTLFSTITANQPFAFPDTREIAKGANLADFIQPSLVQLQPNLDDFMDALEPFQAEVFSSKLPPVPEDCAVTELSYRSTQSFPDLTLESQSSTLQPPPEVPAAAQTAYQPVLSYNEPLPTENTSEVKSPPYFQGKVSSRSAFPTNLSGTCAAQSFVCPEAAPQTTPTVVTVGRTFKFDANSSESKCDFPGGEVHQRSFKVSPSGASKVAYKPSQYQEISSSMGFSSTQYNRSEDNYDLAGNSQETLLPEMPVISQVVKGTMKSNSMPVMNKAEAFAVPKQQTAMNLKPRQRTKSGSSAAKSKPPPLSTANSDSALNISSALLAQLLTSNNSRVYNVTNLPERVQPGQNVLKSTNVPIMPSPLKGQRQNVLPITHPNTLLVSSPVSAMQNYVGTVRPTSSPESIGESNKVQNMSSSSRLSRSPTSQLIFTGTLSPTSIQKSDSSTKCGSSSGFTLSKATMLQKGAEYIRQLQAERAKMQEDMEALKYQIDSLSASISNCQSLLPATGAPISHHRTTKMKEMFDDFFSLLFEPLLQSFNCSVSTASYEDLYRSTLIWVEQHCSLVELRPAVLNSLRNLCTATEILSNPSKLPEEARAAVSGKKKT</sequence>
<dbReference type="InterPro" id="IPR052207">
    <property type="entry name" value="Max-like/E-box_TFs"/>
</dbReference>
<dbReference type="GO" id="GO:0000981">
    <property type="term" value="F:DNA-binding transcription factor activity, RNA polymerase II-specific"/>
    <property type="evidence" value="ECO:0007669"/>
    <property type="project" value="TreeGrafter"/>
</dbReference>
<evidence type="ECO:0000256" key="4">
    <source>
        <dbReference type="ARBA" id="ARBA00023163"/>
    </source>
</evidence>
<evidence type="ECO:0000256" key="7">
    <source>
        <dbReference type="SAM" id="MobiDB-lite"/>
    </source>
</evidence>
<name>A0AAN8P948_POLSC</name>
<feature type="region of interest" description="Disordered" evidence="7">
    <location>
        <begin position="633"/>
        <end position="661"/>
    </location>
</feature>
<keyword evidence="5" id="KW-0539">Nucleus</keyword>
<accession>A0AAN8P948</accession>
<gene>
    <name evidence="8" type="ORF">RUM43_005357</name>
</gene>
<evidence type="ECO:0000256" key="3">
    <source>
        <dbReference type="ARBA" id="ARBA00023125"/>
    </source>
</evidence>
<dbReference type="SUPFAM" id="SSF47459">
    <property type="entry name" value="HLH, helix-loop-helix DNA-binding domain"/>
    <property type="match status" value="1"/>
</dbReference>
<dbReference type="Proteomes" id="UP001372834">
    <property type="component" value="Unassembled WGS sequence"/>
</dbReference>
<keyword evidence="4" id="KW-0804">Transcription</keyword>
<reference evidence="8 9" key="1">
    <citation type="submission" date="2023-10" db="EMBL/GenBank/DDBJ databases">
        <title>Genomes of two closely related lineages of the louse Polyplax serrata with different host specificities.</title>
        <authorList>
            <person name="Martinu J."/>
            <person name="Tarabai H."/>
            <person name="Stefka J."/>
            <person name="Hypsa V."/>
        </authorList>
    </citation>
    <scope>NUCLEOTIDE SEQUENCE [LARGE SCALE GENOMIC DNA]</scope>
    <source>
        <strain evidence="8">HR10_N</strain>
    </source>
</reference>
<organism evidence="8 9">
    <name type="scientific">Polyplax serrata</name>
    <name type="common">Common mouse louse</name>
    <dbReference type="NCBI Taxonomy" id="468196"/>
    <lineage>
        <taxon>Eukaryota</taxon>
        <taxon>Metazoa</taxon>
        <taxon>Ecdysozoa</taxon>
        <taxon>Arthropoda</taxon>
        <taxon>Hexapoda</taxon>
        <taxon>Insecta</taxon>
        <taxon>Pterygota</taxon>
        <taxon>Neoptera</taxon>
        <taxon>Paraneoptera</taxon>
        <taxon>Psocodea</taxon>
        <taxon>Troctomorpha</taxon>
        <taxon>Phthiraptera</taxon>
        <taxon>Anoplura</taxon>
        <taxon>Polyplacidae</taxon>
        <taxon>Polyplax</taxon>
    </lineage>
</organism>
<evidence type="ECO:0000256" key="1">
    <source>
        <dbReference type="ARBA" id="ARBA00004123"/>
    </source>
</evidence>
<dbReference type="PANTHER" id="PTHR15741">
    <property type="entry name" value="BASIC HELIX-LOOP-HELIX ZIP TRANSCRIPTION FACTOR"/>
    <property type="match status" value="1"/>
</dbReference>
<dbReference type="GO" id="GO:0000978">
    <property type="term" value="F:RNA polymerase II cis-regulatory region sequence-specific DNA binding"/>
    <property type="evidence" value="ECO:0007669"/>
    <property type="project" value="TreeGrafter"/>
</dbReference>
<protein>
    <recommendedName>
        <fullName evidence="10">MLX-interacting protein</fullName>
    </recommendedName>
</protein>
<dbReference type="EMBL" id="JAWJWE010000037">
    <property type="protein sequence ID" value="KAK6625066.1"/>
    <property type="molecule type" value="Genomic_DNA"/>
</dbReference>
<dbReference type="CDD" id="cd21739">
    <property type="entry name" value="NES2-NLS_ChREBP-like"/>
    <property type="match status" value="1"/>
</dbReference>
<proteinExistence type="predicted"/>
<keyword evidence="6" id="KW-0175">Coiled coil</keyword>
<keyword evidence="3" id="KW-0238">DNA-binding</keyword>
<evidence type="ECO:0000256" key="6">
    <source>
        <dbReference type="SAM" id="Coils"/>
    </source>
</evidence>
<evidence type="ECO:0000313" key="9">
    <source>
        <dbReference type="Proteomes" id="UP001372834"/>
    </source>
</evidence>
<evidence type="ECO:0000256" key="2">
    <source>
        <dbReference type="ARBA" id="ARBA00023015"/>
    </source>
</evidence>
<dbReference type="AlphaFoldDB" id="A0AAN8P948"/>
<evidence type="ECO:0008006" key="10">
    <source>
        <dbReference type="Google" id="ProtNLM"/>
    </source>
</evidence>
<feature type="compositionally biased region" description="Polar residues" evidence="7">
    <location>
        <begin position="633"/>
        <end position="650"/>
    </location>
</feature>
<comment type="caution">
    <text evidence="8">The sequence shown here is derived from an EMBL/GenBank/DDBJ whole genome shotgun (WGS) entry which is preliminary data.</text>
</comment>
<evidence type="ECO:0000256" key="5">
    <source>
        <dbReference type="ARBA" id="ARBA00023242"/>
    </source>
</evidence>
<dbReference type="Gene3D" id="4.10.280.10">
    <property type="entry name" value="Helix-loop-helix DNA-binding domain"/>
    <property type="match status" value="1"/>
</dbReference>
<evidence type="ECO:0000313" key="8">
    <source>
        <dbReference type="EMBL" id="KAK6625066.1"/>
    </source>
</evidence>
<dbReference type="PANTHER" id="PTHR15741:SF37">
    <property type="entry name" value="LD38259P"/>
    <property type="match status" value="1"/>
</dbReference>
<dbReference type="InterPro" id="IPR036638">
    <property type="entry name" value="HLH_DNA-bd_sf"/>
</dbReference>